<evidence type="ECO:0000256" key="4">
    <source>
        <dbReference type="ARBA" id="ARBA00022989"/>
    </source>
</evidence>
<evidence type="ECO:0000256" key="6">
    <source>
        <dbReference type="SAM" id="Phobius"/>
    </source>
</evidence>
<feature type="transmembrane region" description="Helical" evidence="6">
    <location>
        <begin position="234"/>
        <end position="251"/>
    </location>
</feature>
<evidence type="ECO:0000313" key="8">
    <source>
        <dbReference type="Proteomes" id="UP001161017"/>
    </source>
</evidence>
<dbReference type="GO" id="GO:0016020">
    <property type="term" value="C:membrane"/>
    <property type="evidence" value="ECO:0007669"/>
    <property type="project" value="UniProtKB-SubCell"/>
</dbReference>
<feature type="transmembrane region" description="Helical" evidence="6">
    <location>
        <begin position="198"/>
        <end position="222"/>
    </location>
</feature>
<reference evidence="7" key="1">
    <citation type="journal article" date="2023" name="Genome Biol. Evol.">
        <title>First Whole Genome Sequence and Flow Cytometry Genome Size Data for the Lichen-Forming Fungus Ramalina farinacea (Ascomycota).</title>
        <authorList>
            <person name="Llewellyn T."/>
            <person name="Mian S."/>
            <person name="Hill R."/>
            <person name="Leitch I.J."/>
            <person name="Gaya E."/>
        </authorList>
    </citation>
    <scope>NUCLEOTIDE SEQUENCE</scope>
    <source>
        <strain evidence="7">LIQ254RAFAR</strain>
    </source>
</reference>
<name>A0AA43QGR8_9LECA</name>
<keyword evidence="3 6" id="KW-0812">Transmembrane</keyword>
<dbReference type="InterPro" id="IPR002794">
    <property type="entry name" value="DUF92_TMEM19"/>
</dbReference>
<dbReference type="EMBL" id="JAPUFD010000003">
    <property type="protein sequence ID" value="MDI1486235.1"/>
    <property type="molecule type" value="Genomic_DNA"/>
</dbReference>
<comment type="similarity">
    <text evidence="2">Belongs to the TMEM19 family.</text>
</comment>
<dbReference type="Pfam" id="PF01940">
    <property type="entry name" value="DUF92"/>
    <property type="match status" value="2"/>
</dbReference>
<gene>
    <name evidence="7" type="ORF">OHK93_005461</name>
</gene>
<evidence type="ECO:0000313" key="7">
    <source>
        <dbReference type="EMBL" id="MDI1486235.1"/>
    </source>
</evidence>
<protein>
    <submittedName>
        <fullName evidence="7">Uncharacterized protein</fullName>
    </submittedName>
</protein>
<evidence type="ECO:0000256" key="2">
    <source>
        <dbReference type="ARBA" id="ARBA00009012"/>
    </source>
</evidence>
<dbReference type="Proteomes" id="UP001161017">
    <property type="component" value="Unassembled WGS sequence"/>
</dbReference>
<evidence type="ECO:0000256" key="5">
    <source>
        <dbReference type="ARBA" id="ARBA00023136"/>
    </source>
</evidence>
<keyword evidence="8" id="KW-1185">Reference proteome</keyword>
<feature type="transmembrane region" description="Helical" evidence="6">
    <location>
        <begin position="29"/>
        <end position="57"/>
    </location>
</feature>
<dbReference type="PANTHER" id="PTHR13353:SF5">
    <property type="entry name" value="TRANSMEMBRANE PROTEIN 19"/>
    <property type="match status" value="1"/>
</dbReference>
<dbReference type="AlphaFoldDB" id="A0AA43QGR8"/>
<evidence type="ECO:0000256" key="1">
    <source>
        <dbReference type="ARBA" id="ARBA00004141"/>
    </source>
</evidence>
<keyword evidence="4 6" id="KW-1133">Transmembrane helix</keyword>
<comment type="subcellular location">
    <subcellularLocation>
        <location evidence="1">Membrane</location>
        <topology evidence="1">Multi-pass membrane protein</topology>
    </subcellularLocation>
</comment>
<sequence>MLSPYLSIPATCALVYRAYSHNSLTPAGIAVAALTAIIHAIHPWAVFFNLLCTFFLAGTAVTKVGPPPFYTPPLTNPPPPPPDQKINQNLPHALLLRLPPSSSSEPRTHIQVLANSGTATFLLILHLYTLNLNTSPSPLCWPSNSRKADLLLPVGILANYASVAADTFSSELGILSSSAPRLITSPSLRKVPRGTNGGVSGVGTLAGFGGAGIIAIVSVVCIPWCDDAMTARDAVMFVVALTLWGGLGSILDSLLGGVVAGECGG</sequence>
<feature type="transmembrane region" description="Helical" evidence="6">
    <location>
        <begin position="112"/>
        <end position="129"/>
    </location>
</feature>
<proteinExistence type="inferred from homology"/>
<dbReference type="PANTHER" id="PTHR13353">
    <property type="entry name" value="TRANSMEMBRANE PROTEIN 19"/>
    <property type="match status" value="1"/>
</dbReference>
<organism evidence="7 8">
    <name type="scientific">Ramalina farinacea</name>
    <dbReference type="NCBI Taxonomy" id="258253"/>
    <lineage>
        <taxon>Eukaryota</taxon>
        <taxon>Fungi</taxon>
        <taxon>Dikarya</taxon>
        <taxon>Ascomycota</taxon>
        <taxon>Pezizomycotina</taxon>
        <taxon>Lecanoromycetes</taxon>
        <taxon>OSLEUM clade</taxon>
        <taxon>Lecanoromycetidae</taxon>
        <taxon>Lecanorales</taxon>
        <taxon>Lecanorineae</taxon>
        <taxon>Ramalinaceae</taxon>
        <taxon>Ramalina</taxon>
    </lineage>
</organism>
<evidence type="ECO:0000256" key="3">
    <source>
        <dbReference type="ARBA" id="ARBA00022692"/>
    </source>
</evidence>
<keyword evidence="5 6" id="KW-0472">Membrane</keyword>
<accession>A0AA43QGR8</accession>
<comment type="caution">
    <text evidence="7">The sequence shown here is derived from an EMBL/GenBank/DDBJ whole genome shotgun (WGS) entry which is preliminary data.</text>
</comment>